<dbReference type="EMBL" id="JACYXT010000006">
    <property type="protein sequence ID" value="MBD9724847.1"/>
    <property type="molecule type" value="Genomic_DNA"/>
</dbReference>
<evidence type="ECO:0000256" key="1">
    <source>
        <dbReference type="SAM" id="MobiDB-lite"/>
    </source>
</evidence>
<sequence length="52" mass="5960">MLQWSQRCYSFIDELRTRLLRISLDGISSRNTEPLPEPETHADPPAPAPQQP</sequence>
<accession>A0A927L3N0</accession>
<organism evidence="2 3">
    <name type="scientific">Streptomyces caniscabiei</name>
    <dbReference type="NCBI Taxonomy" id="2746961"/>
    <lineage>
        <taxon>Bacteria</taxon>
        <taxon>Bacillati</taxon>
        <taxon>Actinomycetota</taxon>
        <taxon>Actinomycetes</taxon>
        <taxon>Kitasatosporales</taxon>
        <taxon>Streptomycetaceae</taxon>
        <taxon>Streptomyces</taxon>
    </lineage>
</organism>
<evidence type="ECO:0000313" key="3">
    <source>
        <dbReference type="Proteomes" id="UP000661025"/>
    </source>
</evidence>
<evidence type="ECO:0000313" key="2">
    <source>
        <dbReference type="EMBL" id="MBD9724847.1"/>
    </source>
</evidence>
<name>A0A927L3N0_9ACTN</name>
<dbReference type="AlphaFoldDB" id="A0A927L3N0"/>
<dbReference type="Proteomes" id="UP000661025">
    <property type="component" value="Unassembled WGS sequence"/>
</dbReference>
<feature type="region of interest" description="Disordered" evidence="1">
    <location>
        <begin position="27"/>
        <end position="52"/>
    </location>
</feature>
<dbReference type="GeneID" id="79932659"/>
<dbReference type="RefSeq" id="WP_192361658.1">
    <property type="nucleotide sequence ID" value="NZ_CP119182.1"/>
</dbReference>
<gene>
    <name evidence="2" type="ORF">IHE70_16805</name>
</gene>
<comment type="caution">
    <text evidence="2">The sequence shown here is derived from an EMBL/GenBank/DDBJ whole genome shotgun (WGS) entry which is preliminary data.</text>
</comment>
<reference evidence="2" key="1">
    <citation type="submission" date="2020-09" db="EMBL/GenBank/DDBJ databases">
        <title>Streptomyces canutascabiei sp. nov., which causes potato common scab and is distributed across the world.</title>
        <authorList>
            <person name="Nguyen H.P."/>
            <person name="Weisberg A.J."/>
            <person name="Chang J.H."/>
            <person name="Clarke C.R."/>
        </authorList>
    </citation>
    <scope>NUCLEOTIDE SEQUENCE</scope>
    <source>
        <strain evidence="2">ID-01-6.2a</strain>
    </source>
</reference>
<protein>
    <submittedName>
        <fullName evidence="2">Uncharacterized protein</fullName>
    </submittedName>
</protein>
<proteinExistence type="predicted"/>